<dbReference type="InterPro" id="IPR012301">
    <property type="entry name" value="Malic_N_dom"/>
</dbReference>
<dbReference type="NCBIfam" id="NF010052">
    <property type="entry name" value="PRK13529.1"/>
    <property type="match status" value="1"/>
</dbReference>
<accession>A0A250WS74</accession>
<dbReference type="GO" id="GO:0006108">
    <property type="term" value="P:malate metabolic process"/>
    <property type="evidence" value="ECO:0007669"/>
    <property type="project" value="TreeGrafter"/>
</dbReference>
<dbReference type="PRINTS" id="PR00072">
    <property type="entry name" value="MALOXRDTASE"/>
</dbReference>
<comment type="cofactor">
    <cofactor evidence="2">
        <name>Mg(2+)</name>
        <dbReference type="ChEBI" id="CHEBI:18420"/>
    </cofactor>
    <cofactor evidence="2">
        <name>Mn(2+)</name>
        <dbReference type="ChEBI" id="CHEBI:29035"/>
    </cofactor>
    <text evidence="2">Divalent metal cations. Prefers magnesium or manganese.</text>
</comment>
<dbReference type="STRING" id="1157962.A0A250WS74"/>
<dbReference type="Proteomes" id="UP000232323">
    <property type="component" value="Unassembled WGS sequence"/>
</dbReference>
<dbReference type="PIRSF" id="PIRSF000106">
    <property type="entry name" value="ME"/>
    <property type="match status" value="1"/>
</dbReference>
<evidence type="ECO:0000313" key="6">
    <source>
        <dbReference type="Proteomes" id="UP000232323"/>
    </source>
</evidence>
<dbReference type="GO" id="GO:0009507">
    <property type="term" value="C:chloroplast"/>
    <property type="evidence" value="ECO:0007669"/>
    <property type="project" value="TreeGrafter"/>
</dbReference>
<keyword evidence="6" id="KW-1185">Reference proteome</keyword>
<dbReference type="GO" id="GO:0004473">
    <property type="term" value="F:malate dehydrogenase (decarboxylating) (NADP+) activity"/>
    <property type="evidence" value="ECO:0007669"/>
    <property type="project" value="TreeGrafter"/>
</dbReference>
<dbReference type="Pfam" id="PF00390">
    <property type="entry name" value="malic"/>
    <property type="match status" value="1"/>
</dbReference>
<reference evidence="5 6" key="1">
    <citation type="submission" date="2017-08" db="EMBL/GenBank/DDBJ databases">
        <title>Acidophilic green algal genome provides insights into adaptation to an acidic environment.</title>
        <authorList>
            <person name="Hirooka S."/>
            <person name="Hirose Y."/>
            <person name="Kanesaki Y."/>
            <person name="Higuchi S."/>
            <person name="Fujiwara T."/>
            <person name="Onuma R."/>
            <person name="Era A."/>
            <person name="Ohbayashi R."/>
            <person name="Uzuka A."/>
            <person name="Nozaki H."/>
            <person name="Yoshikawa H."/>
            <person name="Miyagishima S.Y."/>
        </authorList>
    </citation>
    <scope>NUCLEOTIDE SEQUENCE [LARGE SCALE GENOMIC DNA]</scope>
    <source>
        <strain evidence="5 6">NIES-2499</strain>
    </source>
</reference>
<dbReference type="SUPFAM" id="SSF51735">
    <property type="entry name" value="NAD(P)-binding Rossmann-fold domains"/>
    <property type="match status" value="1"/>
</dbReference>
<name>A0A250WS74_9CHLO</name>
<dbReference type="InterPro" id="IPR046346">
    <property type="entry name" value="Aminoacid_DH-like_N_sf"/>
</dbReference>
<evidence type="ECO:0000313" key="5">
    <source>
        <dbReference type="EMBL" id="GAX73556.1"/>
    </source>
</evidence>
<dbReference type="InterPro" id="IPR037062">
    <property type="entry name" value="Malic_N_dom_sf"/>
</dbReference>
<dbReference type="SMART" id="SM01274">
    <property type="entry name" value="malic"/>
    <property type="match status" value="1"/>
</dbReference>
<dbReference type="Pfam" id="PF03949">
    <property type="entry name" value="Malic_M"/>
    <property type="match status" value="1"/>
</dbReference>
<comment type="caution">
    <text evidence="5">The sequence shown here is derived from an EMBL/GenBank/DDBJ whole genome shotgun (WGS) entry which is preliminary data.</text>
</comment>
<dbReference type="InterPro" id="IPR001891">
    <property type="entry name" value="Malic_OxRdtase"/>
</dbReference>
<dbReference type="FunFam" id="3.40.50.720:FF:000635">
    <property type="entry name" value="NADP-dependent malic enzyme"/>
    <property type="match status" value="1"/>
</dbReference>
<dbReference type="InterPro" id="IPR036291">
    <property type="entry name" value="NAD(P)-bd_dom_sf"/>
</dbReference>
<feature type="domain" description="Malic enzyme N-terminal" evidence="4">
    <location>
        <begin position="134"/>
        <end position="316"/>
    </location>
</feature>
<dbReference type="EMBL" id="BEGY01000004">
    <property type="protein sequence ID" value="GAX73556.1"/>
    <property type="molecule type" value="Genomic_DNA"/>
</dbReference>
<evidence type="ECO:0000256" key="1">
    <source>
        <dbReference type="ARBA" id="ARBA00008785"/>
    </source>
</evidence>
<dbReference type="GO" id="GO:0051287">
    <property type="term" value="F:NAD binding"/>
    <property type="evidence" value="ECO:0007669"/>
    <property type="project" value="InterPro"/>
</dbReference>
<dbReference type="InterPro" id="IPR012302">
    <property type="entry name" value="Malic_NAD-bd"/>
</dbReference>
<evidence type="ECO:0000259" key="4">
    <source>
        <dbReference type="SMART" id="SM01274"/>
    </source>
</evidence>
<dbReference type="Gene3D" id="3.40.50.10380">
    <property type="entry name" value="Malic enzyme, N-terminal domain"/>
    <property type="match status" value="1"/>
</dbReference>
<dbReference type="OrthoDB" id="5365701at2759"/>
<proteinExistence type="inferred from homology"/>
<protein>
    <recommendedName>
        <fullName evidence="7">Malic enzyme</fullName>
    </recommendedName>
</protein>
<dbReference type="GO" id="GO:0046872">
    <property type="term" value="F:metal ion binding"/>
    <property type="evidence" value="ECO:0007669"/>
    <property type="project" value="UniProtKB-KW"/>
</dbReference>
<comment type="similarity">
    <text evidence="1">Belongs to the malic enzymes family.</text>
</comment>
<feature type="domain" description="Malic enzyme NAD-binding" evidence="3">
    <location>
        <begin position="326"/>
        <end position="584"/>
    </location>
</feature>
<dbReference type="Gene3D" id="3.40.50.720">
    <property type="entry name" value="NAD(P)-binding Rossmann-like Domain"/>
    <property type="match status" value="1"/>
</dbReference>
<organism evidence="5 6">
    <name type="scientific">Chlamydomonas eustigma</name>
    <dbReference type="NCBI Taxonomy" id="1157962"/>
    <lineage>
        <taxon>Eukaryota</taxon>
        <taxon>Viridiplantae</taxon>
        <taxon>Chlorophyta</taxon>
        <taxon>core chlorophytes</taxon>
        <taxon>Chlorophyceae</taxon>
        <taxon>CS clade</taxon>
        <taxon>Chlamydomonadales</taxon>
        <taxon>Chlamydomonadaceae</taxon>
        <taxon>Chlamydomonas</taxon>
    </lineage>
</organism>
<dbReference type="PANTHER" id="PTHR23406">
    <property type="entry name" value="MALIC ENZYME-RELATED"/>
    <property type="match status" value="1"/>
</dbReference>
<evidence type="ECO:0000259" key="3">
    <source>
        <dbReference type="SMART" id="SM00919"/>
    </source>
</evidence>
<sequence length="615" mass="68049">MKMLPINHILSLGRASGTRSAILAGIPSLTPGTLLYSFTRYFSANTQDPQDSDKMSTRPTTPWVRQVISGVDLMRHPKFNKGMAFSDSERDRLYLRGLLPPAILSQEVQLERIMLNIRSKVSDLEKNTYLTSLLERNERLFYRVLTENFEELLPVVHRPTVHQVCQKYNLMFKTVPRALFITLEDRGRVFRILKNWPERNVRLVVASDGESVGAVGDVGVHSVGVPMSKLSLYTACAGVSPAVCMPVCIDMGTDNEELLRSPFYVGVRHRRVRGDPYYELLDEFLTAVKRRYGNTVLLQFEGMAYENASKLLNMYRTEFPCFDDEMSGTSAAVLAGVLAALSKTGGKLADHTFMFSGEGAVGACMAEMIALAIAQQTSQTVLDARKRMWLVDEHGLVTRERGDSSTLEGYKLPFCHSGNRASDLMSAVNLIKPTVLIGCASSGEPSFKFTQEVCSTMASYCRHPILMPLSQGKSAEAEAADIYKWTGARALVATELQTPSVTLEDGRTMEPSQCSSTYIFPGVGMGILISSCTKLRDEQFIAAAEAVARMVTPEDLSRGALFPPISSIRDTSALVAQAVALKAYQGGYATALPKPHNLLELIKYAMYNPQYRLYR</sequence>
<dbReference type="SMART" id="SM00919">
    <property type="entry name" value="Malic_M"/>
    <property type="match status" value="1"/>
</dbReference>
<dbReference type="SUPFAM" id="SSF53223">
    <property type="entry name" value="Aminoacid dehydrogenase-like, N-terminal domain"/>
    <property type="match status" value="1"/>
</dbReference>
<dbReference type="PANTHER" id="PTHR23406:SF90">
    <property type="entry name" value="MALIC ENZYME-RELATED"/>
    <property type="match status" value="1"/>
</dbReference>
<feature type="binding site" evidence="2">
    <location>
        <position position="301"/>
    </location>
    <ligand>
        <name>a divalent metal cation</name>
        <dbReference type="ChEBI" id="CHEBI:60240"/>
    </ligand>
</feature>
<gene>
    <name evidence="5" type="ORF">CEUSTIGMA_g1007.t1</name>
</gene>
<evidence type="ECO:0000256" key="2">
    <source>
        <dbReference type="PIRSR" id="PIRSR000106-3"/>
    </source>
</evidence>
<dbReference type="AlphaFoldDB" id="A0A250WS74"/>
<evidence type="ECO:0008006" key="7">
    <source>
        <dbReference type="Google" id="ProtNLM"/>
    </source>
</evidence>
<keyword evidence="2" id="KW-0479">Metal-binding</keyword>